<feature type="compositionally biased region" description="Polar residues" evidence="2">
    <location>
        <begin position="42"/>
        <end position="65"/>
    </location>
</feature>
<accession>A0A2J6RES7</accession>
<dbReference type="Proteomes" id="UP000235786">
    <property type="component" value="Unassembled WGS sequence"/>
</dbReference>
<dbReference type="EMBL" id="KZ613950">
    <property type="protein sequence ID" value="PMD37006.1"/>
    <property type="molecule type" value="Genomic_DNA"/>
</dbReference>
<feature type="coiled-coil region" evidence="1">
    <location>
        <begin position="133"/>
        <end position="294"/>
    </location>
</feature>
<evidence type="ECO:0000313" key="4">
    <source>
        <dbReference type="Proteomes" id="UP000235786"/>
    </source>
</evidence>
<feature type="region of interest" description="Disordered" evidence="2">
    <location>
        <begin position="42"/>
        <end position="66"/>
    </location>
</feature>
<keyword evidence="4" id="KW-1185">Reference proteome</keyword>
<evidence type="ECO:0000313" key="3">
    <source>
        <dbReference type="EMBL" id="PMD37006.1"/>
    </source>
</evidence>
<name>A0A2J6RES7_HYAVF</name>
<dbReference type="OrthoDB" id="10441110at2759"/>
<keyword evidence="1" id="KW-0175">Coiled coil</keyword>
<evidence type="ECO:0000256" key="2">
    <source>
        <dbReference type="SAM" id="MobiDB-lite"/>
    </source>
</evidence>
<reference evidence="3 4" key="1">
    <citation type="submission" date="2016-04" db="EMBL/GenBank/DDBJ databases">
        <title>A degradative enzymes factory behind the ericoid mycorrhizal symbiosis.</title>
        <authorList>
            <consortium name="DOE Joint Genome Institute"/>
            <person name="Martino E."/>
            <person name="Morin E."/>
            <person name="Grelet G."/>
            <person name="Kuo A."/>
            <person name="Kohler A."/>
            <person name="Daghino S."/>
            <person name="Barry K."/>
            <person name="Choi C."/>
            <person name="Cichocki N."/>
            <person name="Clum A."/>
            <person name="Copeland A."/>
            <person name="Hainaut M."/>
            <person name="Haridas S."/>
            <person name="Labutti K."/>
            <person name="Lindquist E."/>
            <person name="Lipzen A."/>
            <person name="Khouja H.-R."/>
            <person name="Murat C."/>
            <person name="Ohm R."/>
            <person name="Olson A."/>
            <person name="Spatafora J."/>
            <person name="Veneault-Fourrey C."/>
            <person name="Henrissat B."/>
            <person name="Grigoriev I."/>
            <person name="Martin F."/>
            <person name="Perotto S."/>
        </authorList>
    </citation>
    <scope>NUCLEOTIDE SEQUENCE [LARGE SCALE GENOMIC DNA]</scope>
    <source>
        <strain evidence="3 4">F</strain>
    </source>
</reference>
<organism evidence="3 4">
    <name type="scientific">Hyaloscypha variabilis (strain UAMH 11265 / GT02V1 / F)</name>
    <name type="common">Meliniomyces variabilis</name>
    <dbReference type="NCBI Taxonomy" id="1149755"/>
    <lineage>
        <taxon>Eukaryota</taxon>
        <taxon>Fungi</taxon>
        <taxon>Dikarya</taxon>
        <taxon>Ascomycota</taxon>
        <taxon>Pezizomycotina</taxon>
        <taxon>Leotiomycetes</taxon>
        <taxon>Helotiales</taxon>
        <taxon>Hyaloscyphaceae</taxon>
        <taxon>Hyaloscypha</taxon>
        <taxon>Hyaloscypha variabilis</taxon>
    </lineage>
</organism>
<sequence>MNPYQYSNPAFNYEGQAFHPIPYNPYTVGFPPTQQQYVSTPAIPYNSSIPTPQPSSNDPNDFTPNQETLQQQSTQILLLLTRSNQDLLLKTSSLSHRLQSKTDFLSSLSKQFVASQTKTRALRQDLASLELAFRDEKARGVEKERRIRELEAEGREWGKEWREREMGIKAKCMLDVAEVEREVLGKSREVEGVRRENGGLLDRVEELEDVNKSLTQSYANLTADRDRERTKCEAAESRLQKAMAENAELVEKNVREITAREDAVAAQEALKTDLDVKAKEKEDLEDQKGELEFDNGQLTLQVSSLEDRIRKLEVIAIYTQDLRIGLFHTGHGGYINRAILLARNKAAHFGNVYVDMLLFDLGFLDPSEKPYCEEKYAVSPDFSIDIFIGNNEMLQALSGSAWANVLNMHAYLDSEMKFEMKAKLKERLEQPLARFRVLEAECLERYQFLCAQGTEEEALRNFENDAVIVKFAEMEGIVQQFRDIKRDRDARPR</sequence>
<dbReference type="AlphaFoldDB" id="A0A2J6RES7"/>
<protein>
    <submittedName>
        <fullName evidence="3">Uncharacterized protein</fullName>
    </submittedName>
</protein>
<evidence type="ECO:0000256" key="1">
    <source>
        <dbReference type="SAM" id="Coils"/>
    </source>
</evidence>
<proteinExistence type="predicted"/>
<gene>
    <name evidence="3" type="ORF">L207DRAFT_636877</name>
</gene>